<keyword evidence="2" id="KW-1185">Reference proteome</keyword>
<name>A0A2L0V0U9_9CAUD</name>
<dbReference type="Proteomes" id="UP000223025">
    <property type="component" value="Segment"/>
</dbReference>
<reference evidence="1 2" key="1">
    <citation type="submission" date="2017-06" db="EMBL/GenBank/DDBJ databases">
        <authorList>
            <person name="Kim H.J."/>
            <person name="Triplett B.A."/>
        </authorList>
    </citation>
    <scope>NUCLEOTIDE SEQUENCE [LARGE SCALE GENOMIC DNA]</scope>
</reference>
<sequence>MFNTYKPRLPKEVSDWLDENSAGWKQIAEDIFEDDWRDPMPSNTLIMNEDMEAAFILKFMSGDKNVKTK</sequence>
<dbReference type="KEGG" id="vg:40088653"/>
<dbReference type="EMBL" id="MF403008">
    <property type="protein sequence ID" value="AUZ95409.1"/>
    <property type="molecule type" value="Genomic_DNA"/>
</dbReference>
<proteinExistence type="predicted"/>
<evidence type="ECO:0000313" key="2">
    <source>
        <dbReference type="Proteomes" id="UP000223025"/>
    </source>
</evidence>
<dbReference type="RefSeq" id="YP_009612315.1">
    <property type="nucleotide sequence ID" value="NC_042013.1"/>
</dbReference>
<protein>
    <submittedName>
        <fullName evidence="1">Uncharacterized protein</fullName>
    </submittedName>
</protein>
<evidence type="ECO:0000313" key="1">
    <source>
        <dbReference type="EMBL" id="AUZ95409.1"/>
    </source>
</evidence>
<dbReference type="GeneID" id="40088653"/>
<organism evidence="1 2">
    <name type="scientific">Agrobacterium phage Atu_ph07</name>
    <dbReference type="NCBI Taxonomy" id="2024264"/>
    <lineage>
        <taxon>Viruses</taxon>
        <taxon>Duplodnaviria</taxon>
        <taxon>Heunggongvirae</taxon>
        <taxon>Uroviricota</taxon>
        <taxon>Caudoviricetes</taxon>
        <taxon>Polybotosvirus</taxon>
        <taxon>Polybotosvirus Atuph07</taxon>
    </lineage>
</organism>
<accession>A0A2L0V0U9</accession>